<keyword evidence="2" id="KW-1185">Reference proteome</keyword>
<dbReference type="AlphaFoldDB" id="A0A5B7DMK9"/>
<protein>
    <submittedName>
        <fullName evidence="1">Uncharacterized protein</fullName>
    </submittedName>
</protein>
<accession>A0A5B7DMK9</accession>
<proteinExistence type="predicted"/>
<evidence type="ECO:0000313" key="1">
    <source>
        <dbReference type="EMBL" id="MPC22216.1"/>
    </source>
</evidence>
<comment type="caution">
    <text evidence="1">The sequence shown here is derived from an EMBL/GenBank/DDBJ whole genome shotgun (WGS) entry which is preliminary data.</text>
</comment>
<dbReference type="EMBL" id="VSRR010001063">
    <property type="protein sequence ID" value="MPC22216.1"/>
    <property type="molecule type" value="Genomic_DNA"/>
</dbReference>
<organism evidence="1 2">
    <name type="scientific">Portunus trituberculatus</name>
    <name type="common">Swimming crab</name>
    <name type="synonym">Neptunus trituberculatus</name>
    <dbReference type="NCBI Taxonomy" id="210409"/>
    <lineage>
        <taxon>Eukaryota</taxon>
        <taxon>Metazoa</taxon>
        <taxon>Ecdysozoa</taxon>
        <taxon>Arthropoda</taxon>
        <taxon>Crustacea</taxon>
        <taxon>Multicrustacea</taxon>
        <taxon>Malacostraca</taxon>
        <taxon>Eumalacostraca</taxon>
        <taxon>Eucarida</taxon>
        <taxon>Decapoda</taxon>
        <taxon>Pleocyemata</taxon>
        <taxon>Brachyura</taxon>
        <taxon>Eubrachyura</taxon>
        <taxon>Portunoidea</taxon>
        <taxon>Portunidae</taxon>
        <taxon>Portuninae</taxon>
        <taxon>Portunus</taxon>
    </lineage>
</organism>
<name>A0A5B7DMK9_PORTR</name>
<sequence length="144" mass="16084">MGDWLTEINNLDDSTNDFRQPRPGVVDGVSILHCNSLCCLILMMEDTWIAYPTTSNFKFTWASWRRTVDAMQPKMAYFSRRGQCDDDYDNDTAKPRVRIHQARAQCVTTGVPPVAGKPPTFGRSLPTISEAGVILGICRLASTI</sequence>
<reference evidence="1 2" key="1">
    <citation type="submission" date="2019-05" db="EMBL/GenBank/DDBJ databases">
        <title>Another draft genome of Portunus trituberculatus and its Hox gene families provides insights of decapod evolution.</title>
        <authorList>
            <person name="Jeong J.-H."/>
            <person name="Song I."/>
            <person name="Kim S."/>
            <person name="Choi T."/>
            <person name="Kim D."/>
            <person name="Ryu S."/>
            <person name="Kim W."/>
        </authorList>
    </citation>
    <scope>NUCLEOTIDE SEQUENCE [LARGE SCALE GENOMIC DNA]</scope>
    <source>
        <tissue evidence="1">Muscle</tissue>
    </source>
</reference>
<evidence type="ECO:0000313" key="2">
    <source>
        <dbReference type="Proteomes" id="UP000324222"/>
    </source>
</evidence>
<gene>
    <name evidence="1" type="ORF">E2C01_015228</name>
</gene>
<dbReference type="Proteomes" id="UP000324222">
    <property type="component" value="Unassembled WGS sequence"/>
</dbReference>